<keyword evidence="3" id="KW-1185">Reference proteome</keyword>
<feature type="chain" id="PRO_5046201467" description="Lipoprotein" evidence="1">
    <location>
        <begin position="24"/>
        <end position="205"/>
    </location>
</feature>
<keyword evidence="1" id="KW-0732">Signal</keyword>
<evidence type="ECO:0000313" key="3">
    <source>
        <dbReference type="Proteomes" id="UP001589818"/>
    </source>
</evidence>
<feature type="signal peptide" evidence="1">
    <location>
        <begin position="1"/>
        <end position="23"/>
    </location>
</feature>
<dbReference type="PROSITE" id="PS51257">
    <property type="entry name" value="PROKAR_LIPOPROTEIN"/>
    <property type="match status" value="1"/>
</dbReference>
<accession>A0ABV6JFJ9</accession>
<gene>
    <name evidence="2" type="ORF">ACFFJ8_25335</name>
</gene>
<reference evidence="2 3" key="1">
    <citation type="submission" date="2024-09" db="EMBL/GenBank/DDBJ databases">
        <authorList>
            <person name="Sun Q."/>
            <person name="Mori K."/>
        </authorList>
    </citation>
    <scope>NUCLEOTIDE SEQUENCE [LARGE SCALE GENOMIC DNA]</scope>
    <source>
        <strain evidence="2 3">CCM 4839</strain>
    </source>
</reference>
<proteinExistence type="predicted"/>
<dbReference type="RefSeq" id="WP_204815848.1">
    <property type="nucleotide sequence ID" value="NZ_JANHOF010000001.1"/>
</dbReference>
<sequence>MKGKLLFALTLVIVLLCGCSQNPFTGKASIEWIDFVKMNGKMYTGFRENVVKNPDDVTDVVVGEVKFNVSNVSNPKYRTKSGDSSSLEKGSRLYRVKGFKETDLIAAEDRKHIGGYRLFAGKDFESNLGLHYQDMLKKKVIRLDLHKENEVKPYKSLTGSEMDRFIQLLNSGTDQADMNPAIKVVFQSAISWYSIQMVPSRTRTG</sequence>
<evidence type="ECO:0008006" key="4">
    <source>
        <dbReference type="Google" id="ProtNLM"/>
    </source>
</evidence>
<comment type="caution">
    <text evidence="2">The sequence shown here is derived from an EMBL/GenBank/DDBJ whole genome shotgun (WGS) entry which is preliminary data.</text>
</comment>
<organism evidence="2 3">
    <name type="scientific">Paenibacillus mendelii</name>
    <dbReference type="NCBI Taxonomy" id="206163"/>
    <lineage>
        <taxon>Bacteria</taxon>
        <taxon>Bacillati</taxon>
        <taxon>Bacillota</taxon>
        <taxon>Bacilli</taxon>
        <taxon>Bacillales</taxon>
        <taxon>Paenibacillaceae</taxon>
        <taxon>Paenibacillus</taxon>
    </lineage>
</organism>
<evidence type="ECO:0000256" key="1">
    <source>
        <dbReference type="SAM" id="SignalP"/>
    </source>
</evidence>
<evidence type="ECO:0000313" key="2">
    <source>
        <dbReference type="EMBL" id="MFC0394671.1"/>
    </source>
</evidence>
<dbReference type="EMBL" id="JBHLVF010000041">
    <property type="protein sequence ID" value="MFC0394671.1"/>
    <property type="molecule type" value="Genomic_DNA"/>
</dbReference>
<name>A0ABV6JFJ9_9BACL</name>
<dbReference type="Proteomes" id="UP001589818">
    <property type="component" value="Unassembled WGS sequence"/>
</dbReference>
<protein>
    <recommendedName>
        <fullName evidence="4">Lipoprotein</fullName>
    </recommendedName>
</protein>